<dbReference type="GO" id="GO:0006261">
    <property type="term" value="P:DNA-templated DNA replication"/>
    <property type="evidence" value="ECO:0007669"/>
    <property type="project" value="TreeGrafter"/>
</dbReference>
<evidence type="ECO:0000256" key="2">
    <source>
        <dbReference type="ARBA" id="ARBA00022737"/>
    </source>
</evidence>
<dbReference type="PANTHER" id="PTHR18763:SF0">
    <property type="entry name" value="WD REPEAT-CONTAINING PROTEIN 18"/>
    <property type="match status" value="1"/>
</dbReference>
<dbReference type="PANTHER" id="PTHR18763">
    <property type="entry name" value="WD-REPEAT PROTEIN 18"/>
    <property type="match status" value="1"/>
</dbReference>
<dbReference type="AlphaFoldDB" id="A0AAD9KDT8"/>
<dbReference type="SUPFAM" id="SSF50978">
    <property type="entry name" value="WD40 repeat-like"/>
    <property type="match status" value="1"/>
</dbReference>
<organism evidence="3 4">
    <name type="scientific">Paralvinella palmiformis</name>
    <dbReference type="NCBI Taxonomy" id="53620"/>
    <lineage>
        <taxon>Eukaryota</taxon>
        <taxon>Metazoa</taxon>
        <taxon>Spiralia</taxon>
        <taxon>Lophotrochozoa</taxon>
        <taxon>Annelida</taxon>
        <taxon>Polychaeta</taxon>
        <taxon>Sedentaria</taxon>
        <taxon>Canalipalpata</taxon>
        <taxon>Terebellida</taxon>
        <taxon>Terebelliformia</taxon>
        <taxon>Alvinellidae</taxon>
        <taxon>Paralvinella</taxon>
    </lineage>
</organism>
<dbReference type="Gene3D" id="2.130.10.10">
    <property type="entry name" value="YVTN repeat-like/Quinoprotein amine dehydrogenase"/>
    <property type="match status" value="1"/>
</dbReference>
<keyword evidence="4" id="KW-1185">Reference proteome</keyword>
<dbReference type="InterPro" id="IPR015943">
    <property type="entry name" value="WD40/YVTN_repeat-like_dom_sf"/>
</dbReference>
<proteinExistence type="predicted"/>
<dbReference type="Proteomes" id="UP001208570">
    <property type="component" value="Unassembled WGS sequence"/>
</dbReference>
<evidence type="ECO:0000313" key="3">
    <source>
        <dbReference type="EMBL" id="KAK2169879.1"/>
    </source>
</evidence>
<evidence type="ECO:0008006" key="5">
    <source>
        <dbReference type="Google" id="ProtNLM"/>
    </source>
</evidence>
<accession>A0AAD9KDT8</accession>
<reference evidence="3" key="1">
    <citation type="journal article" date="2023" name="Mol. Biol. Evol.">
        <title>Third-Generation Sequencing Reveals the Adaptive Role of the Epigenome in Three Deep-Sea Polychaetes.</title>
        <authorList>
            <person name="Perez M."/>
            <person name="Aroh O."/>
            <person name="Sun Y."/>
            <person name="Lan Y."/>
            <person name="Juniper S.K."/>
            <person name="Young C.R."/>
            <person name="Angers B."/>
            <person name="Qian P.Y."/>
        </authorList>
    </citation>
    <scope>NUCLEOTIDE SEQUENCE</scope>
    <source>
        <strain evidence="3">P08H-3</strain>
    </source>
</reference>
<dbReference type="GO" id="GO:0006364">
    <property type="term" value="P:rRNA processing"/>
    <property type="evidence" value="ECO:0007669"/>
    <property type="project" value="TreeGrafter"/>
</dbReference>
<dbReference type="EMBL" id="JAODUP010000006">
    <property type="protein sequence ID" value="KAK2169879.1"/>
    <property type="molecule type" value="Genomic_DNA"/>
</dbReference>
<dbReference type="InterPro" id="IPR036322">
    <property type="entry name" value="WD40_repeat_dom_sf"/>
</dbReference>
<comment type="caution">
    <text evidence="3">The sequence shown here is derived from an EMBL/GenBank/DDBJ whole genome shotgun (WGS) entry which is preliminary data.</text>
</comment>
<keyword evidence="1" id="KW-0853">WD repeat</keyword>
<dbReference type="GO" id="GO:0120330">
    <property type="term" value="C:rixosome complex"/>
    <property type="evidence" value="ECO:0007669"/>
    <property type="project" value="TreeGrafter"/>
</dbReference>
<gene>
    <name evidence="3" type="ORF">LSH36_6g05065</name>
</gene>
<dbReference type="GO" id="GO:0005656">
    <property type="term" value="C:nuclear pre-replicative complex"/>
    <property type="evidence" value="ECO:0007669"/>
    <property type="project" value="TreeGrafter"/>
</dbReference>
<name>A0AAD9KDT8_9ANNE</name>
<sequence>MSAHYEVLLTTETTGQLCNICVWDTKSGTQLLTYKGGSSAPRTLCLLQQDYIISAVHNKPILHVWSMQRKDQIQQRMICPGPVMALATSPNGLYCVAGIQDKLHIWQVATGSISNVRLIQPPKRMLSYDCEVRHVQLPLQQFRRQVSSGQNLSQLPEAEMIRETYSVTTRPAEVDYEFSDKLYEECVDHIDLLAAGRRKDPKQVEKELTEQIDKLQQVNNDMYHFAVRRILEGKKIKT</sequence>
<evidence type="ECO:0000256" key="1">
    <source>
        <dbReference type="ARBA" id="ARBA00022574"/>
    </source>
</evidence>
<protein>
    <recommendedName>
        <fullName evidence="5">WD repeat-containing protein 18</fullName>
    </recommendedName>
</protein>
<keyword evidence="2" id="KW-0677">Repeat</keyword>
<evidence type="ECO:0000313" key="4">
    <source>
        <dbReference type="Proteomes" id="UP001208570"/>
    </source>
</evidence>
<dbReference type="InterPro" id="IPR045227">
    <property type="entry name" value="WDR18/Ipi3/RID3"/>
</dbReference>